<protein>
    <submittedName>
        <fullName evidence="1">Uncharacterized protein</fullName>
    </submittedName>
</protein>
<dbReference type="AlphaFoldDB" id="A0AA39QG08"/>
<sequence length="208" mass="23251">MRLRAVFCSSSPLSYLNKVLGHYAYNRRLSSKEIVQDVFNKNKNSLLWGIIPNDVIVKGVDVGREDSVAVHGLINLSFSLSDNKHKKRLPNQYPILEDVNINLKGTCDSSSRLVTHREPVKYWYNIIIDPMIWAATFSDTCSTRLTPLPNLLTTQRAHRCLLLSDTNLSEAVTQGLRSPCRGGNHVHEGITKTAPKSGTALTDSFTSR</sequence>
<reference evidence="1" key="1">
    <citation type="submission" date="2023-06" db="EMBL/GenBank/DDBJ databases">
        <authorList>
            <consortium name="Lawrence Berkeley National Laboratory"/>
            <person name="Ahrendt S."/>
            <person name="Sahu N."/>
            <person name="Indic B."/>
            <person name="Wong-Bajracharya J."/>
            <person name="Merenyi Z."/>
            <person name="Ke H.-M."/>
            <person name="Monk M."/>
            <person name="Kocsube S."/>
            <person name="Drula E."/>
            <person name="Lipzen A."/>
            <person name="Balint B."/>
            <person name="Henrissat B."/>
            <person name="Andreopoulos B."/>
            <person name="Martin F.M."/>
            <person name="Harder C.B."/>
            <person name="Rigling D."/>
            <person name="Ford K.L."/>
            <person name="Foster G.D."/>
            <person name="Pangilinan J."/>
            <person name="Papanicolaou A."/>
            <person name="Barry K."/>
            <person name="LaButti K."/>
            <person name="Viragh M."/>
            <person name="Koriabine M."/>
            <person name="Yan M."/>
            <person name="Riley R."/>
            <person name="Champramary S."/>
            <person name="Plett K.L."/>
            <person name="Tsai I.J."/>
            <person name="Slot J."/>
            <person name="Sipos G."/>
            <person name="Plett J."/>
            <person name="Nagy L.G."/>
            <person name="Grigoriev I.V."/>
        </authorList>
    </citation>
    <scope>NUCLEOTIDE SEQUENCE</scope>
    <source>
        <strain evidence="1">HWK02</strain>
    </source>
</reference>
<keyword evidence="2" id="KW-1185">Reference proteome</keyword>
<proteinExistence type="predicted"/>
<evidence type="ECO:0000313" key="1">
    <source>
        <dbReference type="EMBL" id="KAK0501736.1"/>
    </source>
</evidence>
<dbReference type="Proteomes" id="UP001175228">
    <property type="component" value="Unassembled WGS sequence"/>
</dbReference>
<name>A0AA39QG08_9AGAR</name>
<organism evidence="1 2">
    <name type="scientific">Armillaria luteobubalina</name>
    <dbReference type="NCBI Taxonomy" id="153913"/>
    <lineage>
        <taxon>Eukaryota</taxon>
        <taxon>Fungi</taxon>
        <taxon>Dikarya</taxon>
        <taxon>Basidiomycota</taxon>
        <taxon>Agaricomycotina</taxon>
        <taxon>Agaricomycetes</taxon>
        <taxon>Agaricomycetidae</taxon>
        <taxon>Agaricales</taxon>
        <taxon>Marasmiineae</taxon>
        <taxon>Physalacriaceae</taxon>
        <taxon>Armillaria</taxon>
    </lineage>
</organism>
<evidence type="ECO:0000313" key="2">
    <source>
        <dbReference type="Proteomes" id="UP001175228"/>
    </source>
</evidence>
<accession>A0AA39QG08</accession>
<dbReference type="EMBL" id="JAUEPU010000006">
    <property type="protein sequence ID" value="KAK0501736.1"/>
    <property type="molecule type" value="Genomic_DNA"/>
</dbReference>
<gene>
    <name evidence="1" type="ORF">EDD18DRAFT_1101462</name>
</gene>
<comment type="caution">
    <text evidence="1">The sequence shown here is derived from an EMBL/GenBank/DDBJ whole genome shotgun (WGS) entry which is preliminary data.</text>
</comment>